<evidence type="ECO:0000313" key="2">
    <source>
        <dbReference type="Proteomes" id="UP000824120"/>
    </source>
</evidence>
<name>A0A9J5YYC3_SOLCO</name>
<dbReference type="EMBL" id="JACXVP010000005">
    <property type="protein sequence ID" value="KAG5604792.1"/>
    <property type="molecule type" value="Genomic_DNA"/>
</dbReference>
<gene>
    <name evidence="1" type="ORF">H5410_026284</name>
</gene>
<dbReference type="Proteomes" id="UP000824120">
    <property type="component" value="Chromosome 5"/>
</dbReference>
<accession>A0A9J5YYC3</accession>
<comment type="caution">
    <text evidence="1">The sequence shown here is derived from an EMBL/GenBank/DDBJ whole genome shotgun (WGS) entry which is preliminary data.</text>
</comment>
<evidence type="ECO:0000313" key="1">
    <source>
        <dbReference type="EMBL" id="KAG5604792.1"/>
    </source>
</evidence>
<dbReference type="OrthoDB" id="851173at2759"/>
<reference evidence="1 2" key="1">
    <citation type="submission" date="2020-09" db="EMBL/GenBank/DDBJ databases">
        <title>De no assembly of potato wild relative species, Solanum commersonii.</title>
        <authorList>
            <person name="Cho K."/>
        </authorList>
    </citation>
    <scope>NUCLEOTIDE SEQUENCE [LARGE SCALE GENOMIC DNA]</scope>
    <source>
        <strain evidence="1">LZ3.2</strain>
        <tissue evidence="1">Leaf</tissue>
    </source>
</reference>
<keyword evidence="2" id="KW-1185">Reference proteome</keyword>
<dbReference type="SUPFAM" id="SSF56219">
    <property type="entry name" value="DNase I-like"/>
    <property type="match status" value="1"/>
</dbReference>
<sequence>MPRVPLPKPASWDFHFTKRKFEQTNGYILNVYRQVAQEGGLIMWDNRIGKRELICTGIRSLTCSFKAVAQDFSWCLTGVYAPNSRRERLYLWEEIGATTGQCGDFWVACGDFNKTRLTSEEKNATSQSKSKSDFSNFMEEMELIGPPLNGRQFTGA</sequence>
<protein>
    <submittedName>
        <fullName evidence="1">Uncharacterized protein</fullName>
    </submittedName>
</protein>
<organism evidence="1 2">
    <name type="scientific">Solanum commersonii</name>
    <name type="common">Commerson's wild potato</name>
    <name type="synonym">Commerson's nightshade</name>
    <dbReference type="NCBI Taxonomy" id="4109"/>
    <lineage>
        <taxon>Eukaryota</taxon>
        <taxon>Viridiplantae</taxon>
        <taxon>Streptophyta</taxon>
        <taxon>Embryophyta</taxon>
        <taxon>Tracheophyta</taxon>
        <taxon>Spermatophyta</taxon>
        <taxon>Magnoliopsida</taxon>
        <taxon>eudicotyledons</taxon>
        <taxon>Gunneridae</taxon>
        <taxon>Pentapetalae</taxon>
        <taxon>asterids</taxon>
        <taxon>lamiids</taxon>
        <taxon>Solanales</taxon>
        <taxon>Solanaceae</taxon>
        <taxon>Solanoideae</taxon>
        <taxon>Solaneae</taxon>
        <taxon>Solanum</taxon>
    </lineage>
</organism>
<dbReference type="InterPro" id="IPR036691">
    <property type="entry name" value="Endo/exonu/phosph_ase_sf"/>
</dbReference>
<dbReference type="AlphaFoldDB" id="A0A9J5YYC3"/>
<proteinExistence type="predicted"/>
<dbReference type="Gene3D" id="3.60.10.10">
    <property type="entry name" value="Endonuclease/exonuclease/phosphatase"/>
    <property type="match status" value="1"/>
</dbReference>